<dbReference type="AlphaFoldDB" id="A0A235H9B7"/>
<dbReference type="PANTHER" id="PTHR48100">
    <property type="entry name" value="BROAD-SPECIFICITY PHOSPHATASE YOR283W-RELATED"/>
    <property type="match status" value="1"/>
</dbReference>
<keyword evidence="1" id="KW-0614">Plasmid</keyword>
<proteinExistence type="predicted"/>
<dbReference type="GO" id="GO:0016791">
    <property type="term" value="F:phosphatase activity"/>
    <property type="evidence" value="ECO:0007669"/>
    <property type="project" value="TreeGrafter"/>
</dbReference>
<accession>A0A235H9B7</accession>
<dbReference type="InterPro" id="IPR029033">
    <property type="entry name" value="His_PPase_superfam"/>
</dbReference>
<dbReference type="Gene3D" id="3.40.50.1240">
    <property type="entry name" value="Phosphoglycerate mutase-like"/>
    <property type="match status" value="1"/>
</dbReference>
<dbReference type="GO" id="GO:0005737">
    <property type="term" value="C:cytoplasm"/>
    <property type="evidence" value="ECO:0007669"/>
    <property type="project" value="TreeGrafter"/>
</dbReference>
<evidence type="ECO:0000313" key="2">
    <source>
        <dbReference type="Proteomes" id="UP000215367"/>
    </source>
</evidence>
<dbReference type="SUPFAM" id="SSF53254">
    <property type="entry name" value="Phosphoglycerate mutase-like"/>
    <property type="match status" value="1"/>
</dbReference>
<reference evidence="1 2" key="1">
    <citation type="submission" date="2017-07" db="EMBL/GenBank/DDBJ databases">
        <title>Whole genome sequence of Azospirillum brasilense 2A1, a potential biofertilizer strain.</title>
        <authorList>
            <person name="Fontana C.A."/>
            <person name="Toffoli L.M."/>
            <person name="Salazar S.M."/>
            <person name="Puglisi E."/>
            <person name="Pedraza R."/>
            <person name="Bassi D."/>
            <person name="Cocconcelli P.S."/>
        </authorList>
    </citation>
    <scope>NUCLEOTIDE SEQUENCE [LARGE SCALE GENOMIC DNA]</scope>
    <source>
        <strain evidence="1 2">2A1</strain>
        <plasmid evidence="1">unnamed</plasmid>
    </source>
</reference>
<dbReference type="InterPro" id="IPR050275">
    <property type="entry name" value="PGM_Phosphatase"/>
</dbReference>
<gene>
    <name evidence="1" type="ORF">CHT98_22185</name>
</gene>
<sequence length="202" mass="21735">MSGSVETVLVLLRHASHDRLGSVLCGRMPGVTLSEAGRREADALALALARHRFAAVLSSPLERAVETAAAVAASQALAVEVDEDLNELDLGAWAGMRFEELRGDPAWSLWNSARSHARPPGGETMTEAQVRMARCIERLRRRYSGRTVALVSHADVIKAALAHALGLCVDFHARFEIAPASRSVLIAGEWGLKVHSINEAAE</sequence>
<dbReference type="Proteomes" id="UP000215367">
    <property type="component" value="Unassembled WGS sequence"/>
</dbReference>
<protein>
    <submittedName>
        <fullName evidence="1">Histidine phosphatase family protein</fullName>
    </submittedName>
</protein>
<geneLocation type="plasmid" evidence="1">
    <name>unnamed</name>
</geneLocation>
<name>A0A235H9B7_AZOBR</name>
<organism evidence="1 2">
    <name type="scientific">Azospirillum brasilense</name>
    <dbReference type="NCBI Taxonomy" id="192"/>
    <lineage>
        <taxon>Bacteria</taxon>
        <taxon>Pseudomonadati</taxon>
        <taxon>Pseudomonadota</taxon>
        <taxon>Alphaproteobacteria</taxon>
        <taxon>Rhodospirillales</taxon>
        <taxon>Azospirillaceae</taxon>
        <taxon>Azospirillum</taxon>
    </lineage>
</organism>
<dbReference type="CDD" id="cd07067">
    <property type="entry name" value="HP_PGM_like"/>
    <property type="match status" value="1"/>
</dbReference>
<dbReference type="Pfam" id="PF00300">
    <property type="entry name" value="His_Phos_1"/>
    <property type="match status" value="1"/>
</dbReference>
<comment type="caution">
    <text evidence="1">The sequence shown here is derived from an EMBL/GenBank/DDBJ whole genome shotgun (WGS) entry which is preliminary data.</text>
</comment>
<dbReference type="PANTHER" id="PTHR48100:SF59">
    <property type="entry name" value="ADENOSYLCOBALAMIN_ALPHA-RIBAZOLE PHOSPHATASE"/>
    <property type="match status" value="1"/>
</dbReference>
<dbReference type="InterPro" id="IPR013078">
    <property type="entry name" value="His_Pase_superF_clade-1"/>
</dbReference>
<evidence type="ECO:0000313" key="1">
    <source>
        <dbReference type="EMBL" id="OYD82093.1"/>
    </source>
</evidence>
<dbReference type="SMART" id="SM00855">
    <property type="entry name" value="PGAM"/>
    <property type="match status" value="1"/>
</dbReference>
<dbReference type="EMBL" id="NOWT01000025">
    <property type="protein sequence ID" value="OYD82093.1"/>
    <property type="molecule type" value="Genomic_DNA"/>
</dbReference>